<evidence type="ECO:0000256" key="1">
    <source>
        <dbReference type="SAM" id="MobiDB-lite"/>
    </source>
</evidence>
<dbReference type="Proteomes" id="UP000193498">
    <property type="component" value="Unassembled WGS sequence"/>
</dbReference>
<feature type="compositionally biased region" description="Polar residues" evidence="1">
    <location>
        <begin position="78"/>
        <end position="107"/>
    </location>
</feature>
<feature type="compositionally biased region" description="Polar residues" evidence="1">
    <location>
        <begin position="116"/>
        <end position="127"/>
    </location>
</feature>
<reference evidence="2 3" key="1">
    <citation type="submission" date="2016-07" db="EMBL/GenBank/DDBJ databases">
        <title>Pervasive Adenine N6-methylation of Active Genes in Fungi.</title>
        <authorList>
            <consortium name="DOE Joint Genome Institute"/>
            <person name="Mondo S.J."/>
            <person name="Dannebaum R.O."/>
            <person name="Kuo R.C."/>
            <person name="Labutti K."/>
            <person name="Haridas S."/>
            <person name="Kuo A."/>
            <person name="Salamov A."/>
            <person name="Ahrendt S.R."/>
            <person name="Lipzen A."/>
            <person name="Sullivan W."/>
            <person name="Andreopoulos W.B."/>
            <person name="Clum A."/>
            <person name="Lindquist E."/>
            <person name="Daum C."/>
            <person name="Ramamoorthy G.K."/>
            <person name="Gryganskyi A."/>
            <person name="Culley D."/>
            <person name="Magnuson J.K."/>
            <person name="James T.Y."/>
            <person name="O'Malley M.A."/>
            <person name="Stajich J.E."/>
            <person name="Spatafora J.W."/>
            <person name="Visel A."/>
            <person name="Grigoriev I.V."/>
        </authorList>
    </citation>
    <scope>NUCLEOTIDE SEQUENCE [LARGE SCALE GENOMIC DNA]</scope>
    <source>
        <strain evidence="2 3">CBS 931.73</strain>
    </source>
</reference>
<dbReference type="AlphaFoldDB" id="A0A1Y1XVS9"/>
<dbReference type="EMBL" id="MCFE01000448">
    <property type="protein sequence ID" value="ORX89394.1"/>
    <property type="molecule type" value="Genomic_DNA"/>
</dbReference>
<feature type="non-terminal residue" evidence="2">
    <location>
        <position position="188"/>
    </location>
</feature>
<organism evidence="2 3">
    <name type="scientific">Basidiobolus meristosporus CBS 931.73</name>
    <dbReference type="NCBI Taxonomy" id="1314790"/>
    <lineage>
        <taxon>Eukaryota</taxon>
        <taxon>Fungi</taxon>
        <taxon>Fungi incertae sedis</taxon>
        <taxon>Zoopagomycota</taxon>
        <taxon>Entomophthoromycotina</taxon>
        <taxon>Basidiobolomycetes</taxon>
        <taxon>Basidiobolales</taxon>
        <taxon>Basidiobolaceae</taxon>
        <taxon>Basidiobolus</taxon>
    </lineage>
</organism>
<proteinExistence type="predicted"/>
<feature type="region of interest" description="Disordered" evidence="1">
    <location>
        <begin position="40"/>
        <end position="188"/>
    </location>
</feature>
<gene>
    <name evidence="2" type="ORF">K493DRAFT_305798</name>
</gene>
<protein>
    <submittedName>
        <fullName evidence="2">Uncharacterized protein</fullName>
    </submittedName>
</protein>
<accession>A0A1Y1XVS9</accession>
<sequence length="188" mass="20633">MFELKFKTKTIKTYGKRGRRVISYAEKNSDFEQLATFERSRSIPNATPEIPPSSPDIHTIPGRPSDLQKPKTPVACNNIFNETNQDFGPQESLPATPTILQEQQSPSDVYPGDTSPMKTIDSTQTPVLTPGHKAFASPSEAQHPENQQNDESELPPKGAAPQPVLHANGLTSLKNKPLLNDVTAPTDY</sequence>
<name>A0A1Y1XVS9_9FUNG</name>
<dbReference type="InParanoid" id="A0A1Y1XVS9"/>
<evidence type="ECO:0000313" key="3">
    <source>
        <dbReference type="Proteomes" id="UP000193498"/>
    </source>
</evidence>
<comment type="caution">
    <text evidence="2">The sequence shown here is derived from an EMBL/GenBank/DDBJ whole genome shotgun (WGS) entry which is preliminary data.</text>
</comment>
<evidence type="ECO:0000313" key="2">
    <source>
        <dbReference type="EMBL" id="ORX89394.1"/>
    </source>
</evidence>
<keyword evidence="3" id="KW-1185">Reference proteome</keyword>